<evidence type="ECO:0000256" key="1">
    <source>
        <dbReference type="SAM" id="SignalP"/>
    </source>
</evidence>
<protein>
    <submittedName>
        <fullName evidence="2">Uncharacterized protein</fullName>
    </submittedName>
</protein>
<feature type="signal peptide" evidence="1">
    <location>
        <begin position="1"/>
        <end position="22"/>
    </location>
</feature>
<keyword evidence="3" id="KW-1185">Reference proteome</keyword>
<accession>A0AA43TXE9</accession>
<evidence type="ECO:0000313" key="2">
    <source>
        <dbReference type="EMBL" id="MDI1491429.1"/>
    </source>
</evidence>
<evidence type="ECO:0000313" key="3">
    <source>
        <dbReference type="Proteomes" id="UP001161017"/>
    </source>
</evidence>
<dbReference type="AlphaFoldDB" id="A0AA43TXE9"/>
<dbReference type="Proteomes" id="UP001161017">
    <property type="component" value="Unassembled WGS sequence"/>
</dbReference>
<comment type="caution">
    <text evidence="2">The sequence shown here is derived from an EMBL/GenBank/DDBJ whole genome shotgun (WGS) entry which is preliminary data.</text>
</comment>
<keyword evidence="1" id="KW-0732">Signal</keyword>
<organism evidence="2 3">
    <name type="scientific">Ramalina farinacea</name>
    <dbReference type="NCBI Taxonomy" id="258253"/>
    <lineage>
        <taxon>Eukaryota</taxon>
        <taxon>Fungi</taxon>
        <taxon>Dikarya</taxon>
        <taxon>Ascomycota</taxon>
        <taxon>Pezizomycotina</taxon>
        <taxon>Lecanoromycetes</taxon>
        <taxon>OSLEUM clade</taxon>
        <taxon>Lecanoromycetidae</taxon>
        <taxon>Lecanorales</taxon>
        <taxon>Lecanorineae</taxon>
        <taxon>Ramalinaceae</taxon>
        <taxon>Ramalina</taxon>
    </lineage>
</organism>
<name>A0AA43TXE9_9LECA</name>
<sequence>MSFPLSLRSTAAILFITWRIAAAPQQILYPASLNSSSPLSFLDVPTTDIHPSINQVSTSTNDSTAAGGLNDDNRDIFCLKGQTKRPITVDSCRPTLNYLKQFPNFAARQSFLITAPREGRTILGIPHLPHVYNGVIMPDGPPFVIQTENGDCVIRVQVDNIQGTVFGIEAKFSWRDVRATATQIIEHCDEGEENGNGLRRIGFPERPLGAPGWVVYAVGKPWGSPLGNVSASAGEGSVELIAEQQSVPVETT</sequence>
<reference evidence="2" key="1">
    <citation type="journal article" date="2023" name="Genome Biol. Evol.">
        <title>First Whole Genome Sequence and Flow Cytometry Genome Size Data for the Lichen-Forming Fungus Ramalina farinacea (Ascomycota).</title>
        <authorList>
            <person name="Llewellyn T."/>
            <person name="Mian S."/>
            <person name="Hill R."/>
            <person name="Leitch I.J."/>
            <person name="Gaya E."/>
        </authorList>
    </citation>
    <scope>NUCLEOTIDE SEQUENCE</scope>
    <source>
        <strain evidence="2">LIQ254RAFAR</strain>
    </source>
</reference>
<dbReference type="EMBL" id="JAPUFD010000014">
    <property type="protein sequence ID" value="MDI1491429.1"/>
    <property type="molecule type" value="Genomic_DNA"/>
</dbReference>
<proteinExistence type="predicted"/>
<gene>
    <name evidence="2" type="ORF">OHK93_002638</name>
</gene>
<feature type="chain" id="PRO_5041421813" evidence="1">
    <location>
        <begin position="23"/>
        <end position="252"/>
    </location>
</feature>